<dbReference type="InterPro" id="IPR050952">
    <property type="entry name" value="TRIM-NHL_E3_ligases"/>
</dbReference>
<keyword evidence="4" id="KW-1185">Reference proteome</keyword>
<name>A0A517P7E4_9PLAN</name>
<dbReference type="InterPro" id="IPR011042">
    <property type="entry name" value="6-blade_b-propeller_TolB-like"/>
</dbReference>
<accession>A0A517P7E4</accession>
<dbReference type="EMBL" id="CP036265">
    <property type="protein sequence ID" value="QDT15273.1"/>
    <property type="molecule type" value="Genomic_DNA"/>
</dbReference>
<organism evidence="3 4">
    <name type="scientific">Alienimonas californiensis</name>
    <dbReference type="NCBI Taxonomy" id="2527989"/>
    <lineage>
        <taxon>Bacteria</taxon>
        <taxon>Pseudomonadati</taxon>
        <taxon>Planctomycetota</taxon>
        <taxon>Planctomycetia</taxon>
        <taxon>Planctomycetales</taxon>
        <taxon>Planctomycetaceae</taxon>
        <taxon>Alienimonas</taxon>
    </lineage>
</organism>
<dbReference type="PANTHER" id="PTHR24104:SF25">
    <property type="entry name" value="PROTEIN LIN-41"/>
    <property type="match status" value="1"/>
</dbReference>
<evidence type="ECO:0000256" key="2">
    <source>
        <dbReference type="SAM" id="SignalP"/>
    </source>
</evidence>
<dbReference type="RefSeq" id="WP_145358085.1">
    <property type="nucleotide sequence ID" value="NZ_CP036265.1"/>
</dbReference>
<dbReference type="Gene3D" id="2.60.40.4070">
    <property type="match status" value="1"/>
</dbReference>
<feature type="region of interest" description="Disordered" evidence="1">
    <location>
        <begin position="946"/>
        <end position="978"/>
    </location>
</feature>
<gene>
    <name evidence="3" type="ORF">CA12_13560</name>
</gene>
<protein>
    <submittedName>
        <fullName evidence="3">NHL repeat protein</fullName>
    </submittedName>
</protein>
<dbReference type="OrthoDB" id="9799230at2"/>
<dbReference type="PANTHER" id="PTHR24104">
    <property type="entry name" value="E3 UBIQUITIN-PROTEIN LIGASE NHLRC1-RELATED"/>
    <property type="match status" value="1"/>
</dbReference>
<dbReference type="Gene3D" id="2.60.40.1190">
    <property type="match status" value="1"/>
</dbReference>
<proteinExistence type="predicted"/>
<evidence type="ECO:0000313" key="4">
    <source>
        <dbReference type="Proteomes" id="UP000318741"/>
    </source>
</evidence>
<dbReference type="GO" id="GO:0008270">
    <property type="term" value="F:zinc ion binding"/>
    <property type="evidence" value="ECO:0007669"/>
    <property type="project" value="UniProtKB-KW"/>
</dbReference>
<feature type="signal peptide" evidence="2">
    <location>
        <begin position="1"/>
        <end position="23"/>
    </location>
</feature>
<dbReference type="Proteomes" id="UP000318741">
    <property type="component" value="Chromosome"/>
</dbReference>
<evidence type="ECO:0000256" key="1">
    <source>
        <dbReference type="SAM" id="MobiDB-lite"/>
    </source>
</evidence>
<dbReference type="KEGG" id="acaf:CA12_13560"/>
<dbReference type="SUPFAM" id="SSF101898">
    <property type="entry name" value="NHL repeat"/>
    <property type="match status" value="1"/>
</dbReference>
<dbReference type="Gene3D" id="2.120.10.30">
    <property type="entry name" value="TolB, C-terminal domain"/>
    <property type="match status" value="1"/>
</dbReference>
<reference evidence="3 4" key="1">
    <citation type="submission" date="2019-02" db="EMBL/GenBank/DDBJ databases">
        <title>Deep-cultivation of Planctomycetes and their phenomic and genomic characterization uncovers novel biology.</title>
        <authorList>
            <person name="Wiegand S."/>
            <person name="Jogler M."/>
            <person name="Boedeker C."/>
            <person name="Pinto D."/>
            <person name="Vollmers J."/>
            <person name="Rivas-Marin E."/>
            <person name="Kohn T."/>
            <person name="Peeters S.H."/>
            <person name="Heuer A."/>
            <person name="Rast P."/>
            <person name="Oberbeckmann S."/>
            <person name="Bunk B."/>
            <person name="Jeske O."/>
            <person name="Meyerdierks A."/>
            <person name="Storesund J.E."/>
            <person name="Kallscheuer N."/>
            <person name="Luecker S."/>
            <person name="Lage O.M."/>
            <person name="Pohl T."/>
            <person name="Merkel B.J."/>
            <person name="Hornburger P."/>
            <person name="Mueller R.-W."/>
            <person name="Bruemmer F."/>
            <person name="Labrenz M."/>
            <person name="Spormann A.M."/>
            <person name="Op den Camp H."/>
            <person name="Overmann J."/>
            <person name="Amann R."/>
            <person name="Jetten M.S.M."/>
            <person name="Mascher T."/>
            <person name="Medema M.H."/>
            <person name="Devos D.P."/>
            <person name="Kaster A.-K."/>
            <person name="Ovreas L."/>
            <person name="Rohde M."/>
            <person name="Galperin M.Y."/>
            <person name="Jogler C."/>
        </authorList>
    </citation>
    <scope>NUCLEOTIDE SEQUENCE [LARGE SCALE GENOMIC DNA]</scope>
    <source>
        <strain evidence="3 4">CA12</strain>
    </source>
</reference>
<sequence precursor="true">MSNLFLSKSLVPWLIGAGLAAIAAPTGAAEPPVPAAFVTPITRDALDAAAFAQWVDGDETPLAPGEGQNGPADVVWTRDGQPHWRGVTFGGQLTPGSRHLRIGLNEPVAVGAVLARGGGRLSVLKADAPYPGDLSDDAQWVPAERLIPGDGGSGGSGEGAAVTAGTAEATRDAFAWWVLPPGTTTRALRFTRVASPIETDPAGWLGGACVLSERVTNLAPQATATADGRPEAAGLVLDGQHNDWRAWSNAELNNNADPVVSADRPETLTAAWSRPVQLNGVALLWSGFGAVTVEAFAGGPHDPVDGAADALWRPVASADDVDAFYPKPLGPNWIAFDAPVETRALRLRITAPSTGTHGHLDRHINDGRRVWLGELAALTELGDAPLSSVLPPPAEESRPPIPVRFSLKKPGVVTLVIEDEAGRRVRNLVAETPFEAGEHTVWWDGSDDLARDLDAPEHGLYHIPVRPVAPGTYTVRGLVRDPLALKYEMSVYSAGKPPWRTADDTGYWMTNHTPPGAATFVPGARTADGQPLIFLGAYVSEGGHGLQWVREDGVKVGGQGHVGGSWVGAPTLATDLGPKHIPDDLCYVASIWEGVLSIDAKTKTFADRNVVKLKLGDDPLIKEQNAKDAAVEELKGFDGGRQEFVLMDVAARDGRMVLSFPRQNELRVFDLNTGEQTGAVPLKAPRGVCFDEQGRLLALGGDRMLRSAWTGEAADVKWEDVGADGLEDPRMLTTDDAGRILVSDLGAAHQVKAFGPNGAFLKAIGTPGAPAVGPYDPTHMNHPHGLAMDSRGRVWVAERDFQPKRVSVWEPRFDQPGAAALVQAFYGPTEYGGGGTLDPLDKSRFYYKGMEFRLDWETGEDQLVRVFNRPPEWMHSHYGPFSPDTPLYPTGDPSERYFTSCYTTSPTGGWPAAFVWKDEPQQVRAVGGLGSAQHWDLLKTEPFAARWPEGVDPQGPSHQNSALFRWSDRSGDGVPQPEEVEIRPGQCGGVTIADDLAAVFARLNDQVVKVPARLDAAGVPSWDDEPIVLIDGAQGPASSGGDQALTMQGRPGIDAWTICTNAPAPFSNHGLGGAKDGTPMWSYPSLWPGLHASHEAAVPDRPGMVIGHTRLLGGWIAPPTPEKPDGEPMFVVNGNMGNAYAFTADGLFVGTLFHDVRTRPVWGMPKAVRGMDVTDVSLHDENFWPSVTQTADGHVYLVDGARTSLVRIDGLNSIRRLPATTLEVTPDDLNAAREWFAENERRRQAGAIRTVATVPLSATPPRVDGDLSDWPAETRWAVIDRRGTKANFNSNSRPYEADAAVRLADGALFAAYRTGEKDLLKNAGGSPTSLFKTGGALDLMLAAANEDDPTADRPVKQGDLRLLVTRVEGETRAVLYRGVVSGTTEPVGFSSPWRTITLDAVTDVSDAVDLADDGAGNFEVRVPLDLLGWTPQPGETYRGDLGLLRGNGRETVQRVYWSNKATAITSDVPSEAEMQPSLWGRWEITAE</sequence>
<evidence type="ECO:0000313" key="3">
    <source>
        <dbReference type="EMBL" id="QDT15273.1"/>
    </source>
</evidence>
<keyword evidence="2" id="KW-0732">Signal</keyword>
<feature type="chain" id="PRO_5022244252" evidence="2">
    <location>
        <begin position="24"/>
        <end position="1487"/>
    </location>
</feature>